<dbReference type="Proteomes" id="UP001205046">
    <property type="component" value="Unassembled WGS sequence"/>
</dbReference>
<feature type="domain" description="M23ase beta-sheet core" evidence="1">
    <location>
        <begin position="102"/>
        <end position="204"/>
    </location>
</feature>
<dbReference type="InterPro" id="IPR011055">
    <property type="entry name" value="Dup_hybrid_motif"/>
</dbReference>
<name>A0ABT2HMF1_9MICC</name>
<dbReference type="Gene3D" id="2.70.70.10">
    <property type="entry name" value="Glucose Permease (Domain IIA)"/>
    <property type="match status" value="1"/>
</dbReference>
<dbReference type="CDD" id="cd12797">
    <property type="entry name" value="M23_peptidase"/>
    <property type="match status" value="1"/>
</dbReference>
<dbReference type="Pfam" id="PF01551">
    <property type="entry name" value="Peptidase_M23"/>
    <property type="match status" value="1"/>
</dbReference>
<evidence type="ECO:0000259" key="1">
    <source>
        <dbReference type="Pfam" id="PF01551"/>
    </source>
</evidence>
<gene>
    <name evidence="2" type="ORF">M3B43_00710</name>
</gene>
<accession>A0ABT2HMF1</accession>
<protein>
    <submittedName>
        <fullName evidence="2">M23 family metallopeptidase</fullName>
    </submittedName>
</protein>
<dbReference type="PANTHER" id="PTHR21666:SF270">
    <property type="entry name" value="MUREIN HYDROLASE ACTIVATOR ENVC"/>
    <property type="match status" value="1"/>
</dbReference>
<comment type="caution">
    <text evidence="2">The sequence shown here is derived from an EMBL/GenBank/DDBJ whole genome shotgun (WGS) entry which is preliminary data.</text>
</comment>
<keyword evidence="3" id="KW-1185">Reference proteome</keyword>
<proteinExistence type="predicted"/>
<dbReference type="InterPro" id="IPR050570">
    <property type="entry name" value="Cell_wall_metabolism_enzyme"/>
</dbReference>
<sequence length="225" mass="23759">MDSAAPPHTCPEGLALTPFPAAGRPVLWWPRSRQVLLVLLASLTLLGFPPAASATPDVPVEEGEGVQEWERAQEWERSQWHRPAAGQVVREFAAPPAPWAAGHRGVDLAMTTGGEVRSPADGVVSFSGMVVNRKVLSIDHGAGYISSFEPVASDLVAGDEVSAGDVIAVLGTYEDGSDHCTGEHGPAQPCLHWGVRHHGDYINPLLLLGELEPSVLLPLSSPGPP</sequence>
<dbReference type="InterPro" id="IPR016047">
    <property type="entry name" value="M23ase_b-sheet_dom"/>
</dbReference>
<dbReference type="PANTHER" id="PTHR21666">
    <property type="entry name" value="PEPTIDASE-RELATED"/>
    <property type="match status" value="1"/>
</dbReference>
<dbReference type="RefSeq" id="WP_260072124.1">
    <property type="nucleotide sequence ID" value="NZ_JALXMO010000001.1"/>
</dbReference>
<evidence type="ECO:0000313" key="3">
    <source>
        <dbReference type="Proteomes" id="UP001205046"/>
    </source>
</evidence>
<dbReference type="EMBL" id="JALXMO010000001">
    <property type="protein sequence ID" value="MCT1605860.1"/>
    <property type="molecule type" value="Genomic_DNA"/>
</dbReference>
<dbReference type="SUPFAM" id="SSF51261">
    <property type="entry name" value="Duplicated hybrid motif"/>
    <property type="match status" value="1"/>
</dbReference>
<evidence type="ECO:0000313" key="2">
    <source>
        <dbReference type="EMBL" id="MCT1605860.1"/>
    </source>
</evidence>
<organism evidence="2 3">
    <name type="scientific">Nesterenkonia massiliensis</name>
    <dbReference type="NCBI Taxonomy" id="1232429"/>
    <lineage>
        <taxon>Bacteria</taxon>
        <taxon>Bacillati</taxon>
        <taxon>Actinomycetota</taxon>
        <taxon>Actinomycetes</taxon>
        <taxon>Micrococcales</taxon>
        <taxon>Micrococcaceae</taxon>
        <taxon>Nesterenkonia</taxon>
    </lineage>
</organism>
<reference evidence="2 3" key="1">
    <citation type="submission" date="2022-04" db="EMBL/GenBank/DDBJ databases">
        <title>Human microbiome associated bacterial genomes.</title>
        <authorList>
            <person name="Sandstrom S."/>
            <person name="Salamzade R."/>
            <person name="Kalan L.R."/>
        </authorList>
    </citation>
    <scope>NUCLEOTIDE SEQUENCE [LARGE SCALE GENOMIC DNA]</scope>
    <source>
        <strain evidence="3">p3-SID767</strain>
    </source>
</reference>